<proteinExistence type="predicted"/>
<reference evidence="4 5" key="1">
    <citation type="submission" date="2019-05" db="EMBL/GenBank/DDBJ databases">
        <title>Emergence of the Ug99 lineage of the wheat stem rust pathogen through somatic hybridization.</title>
        <authorList>
            <person name="Li F."/>
            <person name="Upadhyaya N.M."/>
            <person name="Sperschneider J."/>
            <person name="Matny O."/>
            <person name="Nguyen-Phuc H."/>
            <person name="Mago R."/>
            <person name="Raley C."/>
            <person name="Miller M.E."/>
            <person name="Silverstein K.A.T."/>
            <person name="Henningsen E."/>
            <person name="Hirsch C.D."/>
            <person name="Visser B."/>
            <person name="Pretorius Z.A."/>
            <person name="Steffenson B.J."/>
            <person name="Schwessinger B."/>
            <person name="Dodds P.N."/>
            <person name="Figueroa M."/>
        </authorList>
    </citation>
    <scope>NUCLEOTIDE SEQUENCE [LARGE SCALE GENOMIC DNA]</scope>
    <source>
        <strain evidence="2">21-0</strain>
        <strain evidence="3 5">Ug99</strain>
    </source>
</reference>
<keyword evidence="1" id="KW-0732">Signal</keyword>
<evidence type="ECO:0000256" key="1">
    <source>
        <dbReference type="SAM" id="SignalP"/>
    </source>
</evidence>
<feature type="signal peptide" evidence="1">
    <location>
        <begin position="1"/>
        <end position="29"/>
    </location>
</feature>
<dbReference type="Proteomes" id="UP000325313">
    <property type="component" value="Unassembled WGS sequence"/>
</dbReference>
<dbReference type="EMBL" id="VDEP01000005">
    <property type="protein sequence ID" value="KAA1137841.1"/>
    <property type="molecule type" value="Genomic_DNA"/>
</dbReference>
<accession>A0A5B0LU47</accession>
<protein>
    <recommendedName>
        <fullName evidence="6">Secreted protein</fullName>
    </recommendedName>
</protein>
<comment type="caution">
    <text evidence="2">The sequence shown here is derived from an EMBL/GenBank/DDBJ whole genome shotgun (WGS) entry which is preliminary data.</text>
</comment>
<evidence type="ECO:0000313" key="5">
    <source>
        <dbReference type="Proteomes" id="UP000325313"/>
    </source>
</evidence>
<keyword evidence="4" id="KW-1185">Reference proteome</keyword>
<organism evidence="2 4">
    <name type="scientific">Puccinia graminis f. sp. tritici</name>
    <dbReference type="NCBI Taxonomy" id="56615"/>
    <lineage>
        <taxon>Eukaryota</taxon>
        <taxon>Fungi</taxon>
        <taxon>Dikarya</taxon>
        <taxon>Basidiomycota</taxon>
        <taxon>Pucciniomycotina</taxon>
        <taxon>Pucciniomycetes</taxon>
        <taxon>Pucciniales</taxon>
        <taxon>Pucciniaceae</taxon>
        <taxon>Puccinia</taxon>
    </lineage>
</organism>
<sequence>MLTARVSMLGVYVACVITLVTFSAQPAQARNSLVPRGGPDRRHCSYGLNPDWQPGSGFIQCEWAEGQTSFCAESTCNSGSTPVDGDSYKNMHWQDCRRNLANGVGQESHVQVVSTQDYNVAMDPGYEHILVHGTQQGDSETHEYICGLEKNPLRSFCAGCEDR</sequence>
<gene>
    <name evidence="2" type="ORF">PGT21_003203</name>
    <name evidence="3" type="ORF">PGTUg99_024651</name>
</gene>
<name>A0A5B0LU47_PUCGR</name>
<evidence type="ECO:0000313" key="4">
    <source>
        <dbReference type="Proteomes" id="UP000324748"/>
    </source>
</evidence>
<dbReference type="EMBL" id="VSWC01000184">
    <property type="protein sequence ID" value="KAA1067383.1"/>
    <property type="molecule type" value="Genomic_DNA"/>
</dbReference>
<feature type="chain" id="PRO_5036137083" description="Secreted protein" evidence="1">
    <location>
        <begin position="30"/>
        <end position="163"/>
    </location>
</feature>
<dbReference type="AlphaFoldDB" id="A0A5B0LU47"/>
<evidence type="ECO:0000313" key="2">
    <source>
        <dbReference type="EMBL" id="KAA1067383.1"/>
    </source>
</evidence>
<dbReference type="OrthoDB" id="10409603at2759"/>
<evidence type="ECO:0008006" key="6">
    <source>
        <dbReference type="Google" id="ProtNLM"/>
    </source>
</evidence>
<evidence type="ECO:0000313" key="3">
    <source>
        <dbReference type="EMBL" id="KAA1137841.1"/>
    </source>
</evidence>
<dbReference type="Proteomes" id="UP000324748">
    <property type="component" value="Unassembled WGS sequence"/>
</dbReference>